<name>A0ABZ0SJS0_9MICO</name>
<dbReference type="PANTHER" id="PTHR36509:SF2">
    <property type="entry name" value="BLL3101 PROTEIN"/>
    <property type="match status" value="1"/>
</dbReference>
<dbReference type="EMBL" id="CP139368">
    <property type="protein sequence ID" value="WPR89637.1"/>
    <property type="molecule type" value="Genomic_DNA"/>
</dbReference>
<dbReference type="InterPro" id="IPR037050">
    <property type="entry name" value="DUF1254_sf"/>
</dbReference>
<dbReference type="InterPro" id="IPR010679">
    <property type="entry name" value="DUF1254"/>
</dbReference>
<dbReference type="Gene3D" id="2.60.40.1610">
    <property type="entry name" value="Domain of unknown function DUF1254"/>
    <property type="match status" value="1"/>
</dbReference>
<keyword evidence="4" id="KW-1185">Reference proteome</keyword>
<keyword evidence="1" id="KW-0812">Transmembrane</keyword>
<gene>
    <name evidence="3" type="ORF">SM116_18045</name>
</gene>
<organism evidence="3 4">
    <name type="scientific">Microbacterium rhizosphaerae</name>
    <dbReference type="NCBI Taxonomy" id="1678237"/>
    <lineage>
        <taxon>Bacteria</taxon>
        <taxon>Bacillati</taxon>
        <taxon>Actinomycetota</taxon>
        <taxon>Actinomycetes</taxon>
        <taxon>Micrococcales</taxon>
        <taxon>Microbacteriaceae</taxon>
        <taxon>Microbacterium</taxon>
    </lineage>
</organism>
<keyword evidence="1" id="KW-1133">Transmembrane helix</keyword>
<reference evidence="3 4" key="1">
    <citation type="submission" date="2023-11" db="EMBL/GenBank/DDBJ databases">
        <title>Genome sequence of Microbacterium rhizosphaerae KACC 19337.</title>
        <authorList>
            <person name="Choi H."/>
            <person name="Kim S."/>
            <person name="Kim Y."/>
            <person name="Kwon S.-W."/>
            <person name="Heo J."/>
        </authorList>
    </citation>
    <scope>NUCLEOTIDE SEQUENCE [LARGE SCALE GENOMIC DNA]</scope>
    <source>
        <strain evidence="3 4">KACC 19337</strain>
    </source>
</reference>
<feature type="transmembrane region" description="Helical" evidence="1">
    <location>
        <begin position="7"/>
        <end position="25"/>
    </location>
</feature>
<dbReference type="SUPFAM" id="SSF160935">
    <property type="entry name" value="VPA0735-like"/>
    <property type="match status" value="1"/>
</dbReference>
<feature type="transmembrane region" description="Helical" evidence="1">
    <location>
        <begin position="31"/>
        <end position="57"/>
    </location>
</feature>
<dbReference type="RefSeq" id="WP_320942351.1">
    <property type="nucleotide sequence ID" value="NZ_BAABEU010000003.1"/>
</dbReference>
<dbReference type="Pfam" id="PF06863">
    <property type="entry name" value="DUF1254"/>
    <property type="match status" value="1"/>
</dbReference>
<dbReference type="PANTHER" id="PTHR36509">
    <property type="entry name" value="BLL3101 PROTEIN"/>
    <property type="match status" value="1"/>
</dbReference>
<feature type="domain" description="DUF1254" evidence="2">
    <location>
        <begin position="93"/>
        <end position="215"/>
    </location>
</feature>
<evidence type="ECO:0000259" key="2">
    <source>
        <dbReference type="Pfam" id="PF06863"/>
    </source>
</evidence>
<sequence length="218" mass="22771">MNRLILKYGYPITAVILLIFAWVIVQRAAGGWVALAPLVIAAVIVWAIGAPAFILFWPRITVAGFKRAIVRRGFGGGPIPVNTLYAEPSRSSASASNGSLMGTGTDDVLYVGGWFELGERPVVVHVPDMTGRYYSLQFTDPSSGANFAYIGTRATGSAAGDVVISAGGWTGEVPSGMTRIQAPGRSALVIGRVFVAGDDDQPAAYALAKQITAAPLGS</sequence>
<dbReference type="Proteomes" id="UP001323798">
    <property type="component" value="Chromosome"/>
</dbReference>
<proteinExistence type="predicted"/>
<evidence type="ECO:0000313" key="3">
    <source>
        <dbReference type="EMBL" id="WPR89637.1"/>
    </source>
</evidence>
<protein>
    <submittedName>
        <fullName evidence="3">DUF1254 domain-containing protein</fullName>
    </submittedName>
</protein>
<keyword evidence="1" id="KW-0472">Membrane</keyword>
<evidence type="ECO:0000313" key="4">
    <source>
        <dbReference type="Proteomes" id="UP001323798"/>
    </source>
</evidence>
<accession>A0ABZ0SJS0</accession>
<evidence type="ECO:0000256" key="1">
    <source>
        <dbReference type="SAM" id="Phobius"/>
    </source>
</evidence>